<reference evidence="2 3" key="1">
    <citation type="journal article" date="2014" name="PLoS Genet.">
        <title>Phylogenetically driven sequencing of extremely halophilic archaea reveals strategies for static and dynamic osmo-response.</title>
        <authorList>
            <person name="Becker E.A."/>
            <person name="Seitzer P.M."/>
            <person name="Tritt A."/>
            <person name="Larsen D."/>
            <person name="Krusor M."/>
            <person name="Yao A.I."/>
            <person name="Wu D."/>
            <person name="Madern D."/>
            <person name="Eisen J.A."/>
            <person name="Darling A.E."/>
            <person name="Facciotti M.T."/>
        </authorList>
    </citation>
    <scope>NUCLEOTIDE SEQUENCE [LARGE SCALE GENOMIC DNA]</scope>
    <source>
        <strain evidence="2 3">JCM 10879</strain>
    </source>
</reference>
<feature type="transmembrane region" description="Helical" evidence="1">
    <location>
        <begin position="57"/>
        <end position="80"/>
    </location>
</feature>
<dbReference type="Proteomes" id="UP000011607">
    <property type="component" value="Unassembled WGS sequence"/>
</dbReference>
<name>M0M1Z9_9EURY</name>
<evidence type="ECO:0000313" key="2">
    <source>
        <dbReference type="EMBL" id="EMA38609.1"/>
    </source>
</evidence>
<comment type="caution">
    <text evidence="2">The sequence shown here is derived from an EMBL/GenBank/DDBJ whole genome shotgun (WGS) entry which is preliminary data.</text>
</comment>
<protein>
    <submittedName>
        <fullName evidence="2">Uncharacterized protein</fullName>
    </submittedName>
</protein>
<dbReference type="eggNOG" id="arCOG11956">
    <property type="taxonomic scope" value="Archaea"/>
</dbReference>
<proteinExistence type="predicted"/>
<accession>M0M1Z9</accession>
<dbReference type="RefSeq" id="WP_006672852.1">
    <property type="nucleotide sequence ID" value="NZ_AOMA01000093.1"/>
</dbReference>
<keyword evidence="1" id="KW-1133">Transmembrane helix</keyword>
<sequence>MIRSIDDYFPNPVTKTRVYHAFRLGLQLYVVFLLLAGAYSLLWLAEMGGVIPETLLSTIWISIAVMGSLLLLLLVPLFYASRSNER</sequence>
<keyword evidence="1" id="KW-0472">Membrane</keyword>
<keyword evidence="3" id="KW-1185">Reference proteome</keyword>
<organism evidence="2 3">
    <name type="scientific">Halobiforma nitratireducens JCM 10879</name>
    <dbReference type="NCBI Taxonomy" id="1227454"/>
    <lineage>
        <taxon>Archaea</taxon>
        <taxon>Methanobacteriati</taxon>
        <taxon>Methanobacteriota</taxon>
        <taxon>Stenosarchaea group</taxon>
        <taxon>Halobacteria</taxon>
        <taxon>Halobacteriales</taxon>
        <taxon>Natrialbaceae</taxon>
        <taxon>Halobiforma</taxon>
    </lineage>
</organism>
<evidence type="ECO:0000313" key="3">
    <source>
        <dbReference type="Proteomes" id="UP000011607"/>
    </source>
</evidence>
<evidence type="ECO:0000256" key="1">
    <source>
        <dbReference type="SAM" id="Phobius"/>
    </source>
</evidence>
<dbReference type="AlphaFoldDB" id="M0M1Z9"/>
<gene>
    <name evidence="2" type="ORF">C446_09675</name>
</gene>
<feature type="transmembrane region" description="Helical" evidence="1">
    <location>
        <begin position="21"/>
        <end position="45"/>
    </location>
</feature>
<keyword evidence="1" id="KW-0812">Transmembrane</keyword>
<dbReference type="EMBL" id="AOMA01000093">
    <property type="protein sequence ID" value="EMA38609.1"/>
    <property type="molecule type" value="Genomic_DNA"/>
</dbReference>